<dbReference type="Gene3D" id="1.20.1250.20">
    <property type="entry name" value="MFS general substrate transporter like domains"/>
    <property type="match status" value="1"/>
</dbReference>
<feature type="transmembrane region" description="Helical" evidence="7">
    <location>
        <begin position="54"/>
        <end position="76"/>
    </location>
</feature>
<evidence type="ECO:0000256" key="3">
    <source>
        <dbReference type="ARBA" id="ARBA00022692"/>
    </source>
</evidence>
<keyword evidence="5 7" id="KW-0472">Membrane</keyword>
<protein>
    <recommendedName>
        <fullName evidence="10">Major Facilitator Superfamily protein</fullName>
    </recommendedName>
</protein>
<evidence type="ECO:0000256" key="6">
    <source>
        <dbReference type="SAM" id="MobiDB-lite"/>
    </source>
</evidence>
<evidence type="ECO:0000256" key="2">
    <source>
        <dbReference type="ARBA" id="ARBA00022475"/>
    </source>
</evidence>
<dbReference type="PANTHER" id="PTHR43124:SF3">
    <property type="entry name" value="CHLORAMPHENICOL EFFLUX PUMP RV0191"/>
    <property type="match status" value="1"/>
</dbReference>
<keyword evidence="3 7" id="KW-0812">Transmembrane</keyword>
<accession>A0ABW7AJ96</accession>
<evidence type="ECO:0000256" key="1">
    <source>
        <dbReference type="ARBA" id="ARBA00004651"/>
    </source>
</evidence>
<evidence type="ECO:0008006" key="10">
    <source>
        <dbReference type="Google" id="ProtNLM"/>
    </source>
</evidence>
<dbReference type="Proteomes" id="UP001603978">
    <property type="component" value="Unassembled WGS sequence"/>
</dbReference>
<dbReference type="EMBL" id="JBICRM010000020">
    <property type="protein sequence ID" value="MFG1707382.1"/>
    <property type="molecule type" value="Genomic_DNA"/>
</dbReference>
<evidence type="ECO:0000256" key="4">
    <source>
        <dbReference type="ARBA" id="ARBA00022989"/>
    </source>
</evidence>
<proteinExistence type="predicted"/>
<dbReference type="PANTHER" id="PTHR43124">
    <property type="entry name" value="PURINE EFFLUX PUMP PBUE"/>
    <property type="match status" value="1"/>
</dbReference>
<dbReference type="SUPFAM" id="SSF103473">
    <property type="entry name" value="MFS general substrate transporter"/>
    <property type="match status" value="1"/>
</dbReference>
<reference evidence="8 9" key="1">
    <citation type="submission" date="2024-10" db="EMBL/GenBank/DDBJ databases">
        <authorList>
            <person name="Topkara A.R."/>
            <person name="Saygin H."/>
        </authorList>
    </citation>
    <scope>NUCLEOTIDE SEQUENCE [LARGE SCALE GENOMIC DNA]</scope>
    <source>
        <strain evidence="8 9">M3C6</strain>
    </source>
</reference>
<comment type="caution">
    <text evidence="8">The sequence shown here is derived from an EMBL/GenBank/DDBJ whole genome shotgun (WGS) entry which is preliminary data.</text>
</comment>
<sequence>MSVDTAQQQVPVSGGRLPLGVYLHAFSLFAMGSAEFLLAGVLPEIADNLKIRLSSAGALISTFAIGTVIGGPPFAIMTLRWPRRTTLVTAQSASVNLSARRGPYRLGRGRPRRDEFRPGRESVPVTVVGRSYGTEQQRSRDDAAGRNTARAARHETPRRTP</sequence>
<feature type="transmembrane region" description="Helical" evidence="7">
    <location>
        <begin position="21"/>
        <end position="42"/>
    </location>
</feature>
<keyword evidence="2" id="KW-1003">Cell membrane</keyword>
<gene>
    <name evidence="8" type="ORF">ACFLIM_29700</name>
</gene>
<keyword evidence="4 7" id="KW-1133">Transmembrane helix</keyword>
<feature type="compositionally biased region" description="Basic and acidic residues" evidence="6">
    <location>
        <begin position="152"/>
        <end position="161"/>
    </location>
</feature>
<comment type="subcellular location">
    <subcellularLocation>
        <location evidence="1">Cell membrane</location>
        <topology evidence="1">Multi-pass membrane protein</topology>
    </subcellularLocation>
</comment>
<name>A0ABW7AJ96_9ACTN</name>
<keyword evidence="9" id="KW-1185">Reference proteome</keyword>
<evidence type="ECO:0000313" key="9">
    <source>
        <dbReference type="Proteomes" id="UP001603978"/>
    </source>
</evidence>
<dbReference type="RefSeq" id="WP_393171022.1">
    <property type="nucleotide sequence ID" value="NZ_JBICRM010000020.1"/>
</dbReference>
<dbReference type="InterPro" id="IPR036259">
    <property type="entry name" value="MFS_trans_sf"/>
</dbReference>
<feature type="region of interest" description="Disordered" evidence="6">
    <location>
        <begin position="102"/>
        <end position="161"/>
    </location>
</feature>
<organism evidence="8 9">
    <name type="scientific">Nonomuraea marmarensis</name>
    <dbReference type="NCBI Taxonomy" id="3351344"/>
    <lineage>
        <taxon>Bacteria</taxon>
        <taxon>Bacillati</taxon>
        <taxon>Actinomycetota</taxon>
        <taxon>Actinomycetes</taxon>
        <taxon>Streptosporangiales</taxon>
        <taxon>Streptosporangiaceae</taxon>
        <taxon>Nonomuraea</taxon>
    </lineage>
</organism>
<dbReference type="InterPro" id="IPR050189">
    <property type="entry name" value="MFS_Efflux_Transporters"/>
</dbReference>
<evidence type="ECO:0000313" key="8">
    <source>
        <dbReference type="EMBL" id="MFG1707382.1"/>
    </source>
</evidence>
<evidence type="ECO:0000256" key="7">
    <source>
        <dbReference type="SAM" id="Phobius"/>
    </source>
</evidence>
<evidence type="ECO:0000256" key="5">
    <source>
        <dbReference type="ARBA" id="ARBA00023136"/>
    </source>
</evidence>